<dbReference type="GO" id="GO:0016887">
    <property type="term" value="F:ATP hydrolysis activity"/>
    <property type="evidence" value="ECO:0007669"/>
    <property type="project" value="InterPro"/>
</dbReference>
<comment type="caution">
    <text evidence="1">The sequence shown here is derived from an EMBL/GenBank/DDBJ whole genome shotgun (WGS) entry which is preliminary data.</text>
</comment>
<dbReference type="PANTHER" id="PTHR22605:SF16">
    <property type="entry name" value="E3 UBIQUITIN-PROTEIN LIGASE RNF213"/>
    <property type="match status" value="1"/>
</dbReference>
<dbReference type="InterPro" id="IPR031248">
    <property type="entry name" value="RNF213"/>
</dbReference>
<dbReference type="EMBL" id="CABDUW010000062">
    <property type="protein sequence ID" value="VTJ56144.1"/>
    <property type="molecule type" value="Genomic_DNA"/>
</dbReference>
<accession>A0A5E4AFP7</accession>
<sequence>ITELQVFVDLASILAGENDTDVDQVACFHDAVQGYASLLYKLDNKAGLSKFMELLKELWKALKNEPHLPSKL</sequence>
<reference evidence="1" key="1">
    <citation type="submission" date="2019-04" db="EMBL/GenBank/DDBJ databases">
        <authorList>
            <person name="Alioto T."/>
            <person name="Alioto T."/>
        </authorList>
    </citation>
    <scope>NUCLEOTIDE SEQUENCE [LARGE SCALE GENOMIC DNA]</scope>
</reference>
<proteinExistence type="predicted"/>
<dbReference type="GO" id="GO:0002040">
    <property type="term" value="P:sprouting angiogenesis"/>
    <property type="evidence" value="ECO:0007669"/>
    <property type="project" value="TreeGrafter"/>
</dbReference>
<dbReference type="AlphaFoldDB" id="A0A5E4AFP7"/>
<dbReference type="GO" id="GO:0005730">
    <property type="term" value="C:nucleolus"/>
    <property type="evidence" value="ECO:0007669"/>
    <property type="project" value="TreeGrafter"/>
</dbReference>
<protein>
    <submittedName>
        <fullName evidence="1">Uncharacterized protein</fullName>
    </submittedName>
</protein>
<dbReference type="PANTHER" id="PTHR22605">
    <property type="entry name" value="RZ-TYPE DOMAIN-CONTAINING PROTEIN"/>
    <property type="match status" value="1"/>
</dbReference>
<evidence type="ECO:0000313" key="1">
    <source>
        <dbReference type="EMBL" id="VTJ56144.1"/>
    </source>
</evidence>
<evidence type="ECO:0000313" key="2">
    <source>
        <dbReference type="Proteomes" id="UP000335636"/>
    </source>
</evidence>
<dbReference type="GO" id="GO:0004842">
    <property type="term" value="F:ubiquitin-protein transferase activity"/>
    <property type="evidence" value="ECO:0007669"/>
    <property type="project" value="InterPro"/>
</dbReference>
<keyword evidence="2" id="KW-1185">Reference proteome</keyword>
<name>A0A5E4AFP7_MARMO</name>
<feature type="non-terminal residue" evidence="1">
    <location>
        <position position="1"/>
    </location>
</feature>
<dbReference type="GO" id="GO:0005829">
    <property type="term" value="C:cytosol"/>
    <property type="evidence" value="ECO:0007669"/>
    <property type="project" value="TreeGrafter"/>
</dbReference>
<dbReference type="GO" id="GO:0016020">
    <property type="term" value="C:membrane"/>
    <property type="evidence" value="ECO:0007669"/>
    <property type="project" value="TreeGrafter"/>
</dbReference>
<dbReference type="GO" id="GO:0006511">
    <property type="term" value="P:ubiquitin-dependent protein catabolic process"/>
    <property type="evidence" value="ECO:0007669"/>
    <property type="project" value="TreeGrafter"/>
</dbReference>
<dbReference type="GO" id="GO:2000051">
    <property type="term" value="P:negative regulation of non-canonical Wnt signaling pathway"/>
    <property type="evidence" value="ECO:0007669"/>
    <property type="project" value="TreeGrafter"/>
</dbReference>
<gene>
    <name evidence="1" type="ORF">MONAX_5E019787</name>
</gene>
<organism evidence="1 2">
    <name type="scientific">Marmota monax</name>
    <name type="common">Woodchuck</name>
    <dbReference type="NCBI Taxonomy" id="9995"/>
    <lineage>
        <taxon>Eukaryota</taxon>
        <taxon>Metazoa</taxon>
        <taxon>Chordata</taxon>
        <taxon>Craniata</taxon>
        <taxon>Vertebrata</taxon>
        <taxon>Euteleostomi</taxon>
        <taxon>Mammalia</taxon>
        <taxon>Eutheria</taxon>
        <taxon>Euarchontoglires</taxon>
        <taxon>Glires</taxon>
        <taxon>Rodentia</taxon>
        <taxon>Sciuromorpha</taxon>
        <taxon>Sciuridae</taxon>
        <taxon>Xerinae</taxon>
        <taxon>Marmotini</taxon>
        <taxon>Marmota</taxon>
    </lineage>
</organism>
<feature type="non-terminal residue" evidence="1">
    <location>
        <position position="72"/>
    </location>
</feature>
<dbReference type="Proteomes" id="UP000335636">
    <property type="component" value="Unassembled WGS sequence"/>
</dbReference>